<protein>
    <recommendedName>
        <fullName evidence="3">Porin</fullName>
    </recommendedName>
</protein>
<reference evidence="1 2" key="1">
    <citation type="submission" date="2023-08" db="EMBL/GenBank/DDBJ databases">
        <title>Implementing the SeqCode for naming new Mesorhizobium species isolated from Vachellia karroo root nodules.</title>
        <authorList>
            <person name="Van Lill M."/>
        </authorList>
    </citation>
    <scope>NUCLEOTIDE SEQUENCE [LARGE SCALE GENOMIC DNA]</scope>
    <source>
        <strain evidence="1 2">VK25D</strain>
    </source>
</reference>
<sequence length="76" mass="7951">MGIEGRFAAAENLPCNPALHLTEAIDSPLYRVGAGLDLDGGQAERRLRGNVKQNAVGTSLKVSFQLTRGGGQEGIS</sequence>
<dbReference type="EMBL" id="JAVIIQ010000002">
    <property type="protein sequence ID" value="MDX8530614.1"/>
    <property type="molecule type" value="Genomic_DNA"/>
</dbReference>
<dbReference type="RefSeq" id="WP_320245983.1">
    <property type="nucleotide sequence ID" value="NZ_JAVIIQ010000002.1"/>
</dbReference>
<dbReference type="Proteomes" id="UP001285154">
    <property type="component" value="Unassembled WGS sequence"/>
</dbReference>
<evidence type="ECO:0000313" key="1">
    <source>
        <dbReference type="EMBL" id="MDX8530614.1"/>
    </source>
</evidence>
<proteinExistence type="predicted"/>
<gene>
    <name evidence="1" type="ORF">RFM42_06480</name>
</gene>
<evidence type="ECO:0000313" key="2">
    <source>
        <dbReference type="Proteomes" id="UP001285154"/>
    </source>
</evidence>
<evidence type="ECO:0008006" key="3">
    <source>
        <dbReference type="Google" id="ProtNLM"/>
    </source>
</evidence>
<organism evidence="1 2">
    <name type="scientific">Mesorhizobium vachelliae</name>
    <dbReference type="NCBI Taxonomy" id="3072309"/>
    <lineage>
        <taxon>Bacteria</taxon>
        <taxon>Pseudomonadati</taxon>
        <taxon>Pseudomonadota</taxon>
        <taxon>Alphaproteobacteria</taxon>
        <taxon>Hyphomicrobiales</taxon>
        <taxon>Phyllobacteriaceae</taxon>
        <taxon>Mesorhizobium</taxon>
    </lineage>
</organism>
<comment type="caution">
    <text evidence="1">The sequence shown here is derived from an EMBL/GenBank/DDBJ whole genome shotgun (WGS) entry which is preliminary data.</text>
</comment>
<keyword evidence="2" id="KW-1185">Reference proteome</keyword>
<accession>A0ABU4ZYW4</accession>
<name>A0ABU4ZYW4_9HYPH</name>